<dbReference type="GO" id="GO:0043709">
    <property type="term" value="P:cell adhesion involved in single-species biofilm formation"/>
    <property type="evidence" value="ECO:0007669"/>
    <property type="project" value="TreeGrafter"/>
</dbReference>
<evidence type="ECO:0000256" key="5">
    <source>
        <dbReference type="SAM" id="MobiDB-lite"/>
    </source>
</evidence>
<gene>
    <name evidence="7" type="ordered locus">BAV2661</name>
</gene>
<name>Q2KWJ9_BORA1</name>
<evidence type="ECO:0000256" key="4">
    <source>
        <dbReference type="ARBA" id="ARBA00023263"/>
    </source>
</evidence>
<keyword evidence="3 6" id="KW-0732">Signal</keyword>
<proteinExistence type="inferred from homology"/>
<dbReference type="eggNOG" id="COG3539">
    <property type="taxonomic scope" value="Bacteria"/>
</dbReference>
<dbReference type="AlphaFoldDB" id="Q2KWJ9"/>
<dbReference type="Gene3D" id="2.60.40.1090">
    <property type="entry name" value="Fimbrial-type adhesion domain"/>
    <property type="match status" value="1"/>
</dbReference>
<feature type="region of interest" description="Disordered" evidence="5">
    <location>
        <begin position="1"/>
        <end position="22"/>
    </location>
</feature>
<dbReference type="HOGENOM" id="CLU_088965_2_0_4"/>
<dbReference type="InterPro" id="IPR039458">
    <property type="entry name" value="FimA-like"/>
</dbReference>
<keyword evidence="8" id="KW-1185">Reference proteome</keyword>
<dbReference type="Proteomes" id="UP000001977">
    <property type="component" value="Chromosome"/>
</dbReference>
<protein>
    <submittedName>
        <fullName evidence="7">Fimbrial subunit</fullName>
    </submittedName>
</protein>
<sequence>MPQTANRKPQTANRKPQTANRKPQLGAVLGVLALLGPPAHAADGLITITGEITDTTCKIEGKEPPHNLLVTLPKISTSALKTAGQTAGSTLFTIKLTDCPASLSGKVSAYFEHGSTTDFDTDNLIAYTPSADVTAAAATLPASPGTVAQNVQIQIANTDGTQVKLGHPFAEQNSATFTLVNTSSSDTHKTATLRYLARYVKTGDSAISAGKVVSYVQYSIAYP</sequence>
<evidence type="ECO:0000256" key="6">
    <source>
        <dbReference type="SAM" id="SignalP"/>
    </source>
</evidence>
<comment type="subcellular location">
    <subcellularLocation>
        <location evidence="1">Fimbrium</location>
    </subcellularLocation>
</comment>
<organism evidence="7 8">
    <name type="scientific">Bordetella avium (strain 197N)</name>
    <dbReference type="NCBI Taxonomy" id="360910"/>
    <lineage>
        <taxon>Bacteria</taxon>
        <taxon>Pseudomonadati</taxon>
        <taxon>Pseudomonadota</taxon>
        <taxon>Betaproteobacteria</taxon>
        <taxon>Burkholderiales</taxon>
        <taxon>Alcaligenaceae</taxon>
        <taxon>Bordetella</taxon>
    </lineage>
</organism>
<evidence type="ECO:0000313" key="7">
    <source>
        <dbReference type="EMBL" id="CAJ50271.1"/>
    </source>
</evidence>
<feature type="chain" id="PRO_5004211922" evidence="6">
    <location>
        <begin position="42"/>
        <end position="223"/>
    </location>
</feature>
<dbReference type="InterPro" id="IPR008966">
    <property type="entry name" value="Adhesion_dom_sf"/>
</dbReference>
<dbReference type="InterPro" id="IPR050263">
    <property type="entry name" value="Bact_Fimbrial_Adh_Pro"/>
</dbReference>
<evidence type="ECO:0000256" key="2">
    <source>
        <dbReference type="ARBA" id="ARBA00006671"/>
    </source>
</evidence>
<feature type="compositionally biased region" description="Polar residues" evidence="5">
    <location>
        <begin position="1"/>
        <end position="21"/>
    </location>
</feature>
<evidence type="ECO:0000313" key="8">
    <source>
        <dbReference type="Proteomes" id="UP000001977"/>
    </source>
</evidence>
<dbReference type="PANTHER" id="PTHR33420:SF3">
    <property type="entry name" value="FIMBRIAL SUBUNIT ELFA"/>
    <property type="match status" value="1"/>
</dbReference>
<dbReference type="Pfam" id="PF16970">
    <property type="entry name" value="FimA"/>
    <property type="match status" value="1"/>
</dbReference>
<evidence type="ECO:0000256" key="3">
    <source>
        <dbReference type="ARBA" id="ARBA00022729"/>
    </source>
</evidence>
<feature type="signal peptide" evidence="6">
    <location>
        <begin position="1"/>
        <end position="41"/>
    </location>
</feature>
<dbReference type="RefSeq" id="WP_012418303.1">
    <property type="nucleotide sequence ID" value="NC_010645.1"/>
</dbReference>
<dbReference type="STRING" id="360910.BAV2661"/>
<evidence type="ECO:0000256" key="1">
    <source>
        <dbReference type="ARBA" id="ARBA00004561"/>
    </source>
</evidence>
<dbReference type="KEGG" id="bav:BAV2661"/>
<accession>Q2KWJ9</accession>
<reference evidence="7 8" key="1">
    <citation type="journal article" date="2006" name="J. Bacteriol.">
        <title>Comparison of the genome sequence of the poultry pathogen Bordetella avium with those of B. bronchiseptica, B. pertussis, and B. parapertussis reveals extensive diversity in surface structures associated with host interaction.</title>
        <authorList>
            <person name="Sebaihia M."/>
            <person name="Preston A."/>
            <person name="Maskell D.J."/>
            <person name="Kuzmiak H."/>
            <person name="Connell T.D."/>
            <person name="King N.D."/>
            <person name="Orndorff P.E."/>
            <person name="Miyamoto D.M."/>
            <person name="Thomson N.R."/>
            <person name="Harris D."/>
            <person name="Goble A."/>
            <person name="Lord A."/>
            <person name="Murphy L."/>
            <person name="Quail M.A."/>
            <person name="Rutter S."/>
            <person name="Squares R."/>
            <person name="Squares S."/>
            <person name="Woodward J."/>
            <person name="Parkhill J."/>
            <person name="Temple L.M."/>
        </authorList>
    </citation>
    <scope>NUCLEOTIDE SEQUENCE [LARGE SCALE GENOMIC DNA]</scope>
    <source>
        <strain evidence="7 8">197N</strain>
    </source>
</reference>
<dbReference type="EMBL" id="AM167904">
    <property type="protein sequence ID" value="CAJ50271.1"/>
    <property type="molecule type" value="Genomic_DNA"/>
</dbReference>
<dbReference type="GO" id="GO:0009289">
    <property type="term" value="C:pilus"/>
    <property type="evidence" value="ECO:0007669"/>
    <property type="project" value="UniProtKB-SubCell"/>
</dbReference>
<dbReference type="PANTHER" id="PTHR33420">
    <property type="entry name" value="FIMBRIAL SUBUNIT ELFA-RELATED"/>
    <property type="match status" value="1"/>
</dbReference>
<keyword evidence="4" id="KW-0281">Fimbrium</keyword>
<dbReference type="OrthoDB" id="8640103at2"/>
<dbReference type="SUPFAM" id="SSF49401">
    <property type="entry name" value="Bacterial adhesins"/>
    <property type="match status" value="1"/>
</dbReference>
<comment type="similarity">
    <text evidence="2">Belongs to the fimbrial protein family.</text>
</comment>
<dbReference type="InterPro" id="IPR036937">
    <property type="entry name" value="Adhesion_dom_fimbrial_sf"/>
</dbReference>